<comment type="caution">
    <text evidence="1">The sequence shown here is derived from an EMBL/GenBank/DDBJ whole genome shotgun (WGS) entry which is preliminary data.</text>
</comment>
<keyword evidence="2" id="KW-1185">Reference proteome</keyword>
<proteinExistence type="predicted"/>
<dbReference type="AlphaFoldDB" id="A0A8J7MRB4"/>
<dbReference type="Proteomes" id="UP000619033">
    <property type="component" value="Unassembled WGS sequence"/>
</dbReference>
<evidence type="ECO:0000313" key="2">
    <source>
        <dbReference type="Proteomes" id="UP000619033"/>
    </source>
</evidence>
<gene>
    <name evidence="1" type="ORF">JI744_11865</name>
</gene>
<accession>A0A8J7MRB4</accession>
<organism evidence="1 2">
    <name type="scientific">Fuscibacter oryzae</name>
    <dbReference type="NCBI Taxonomy" id="2803939"/>
    <lineage>
        <taxon>Bacteria</taxon>
        <taxon>Pseudomonadati</taxon>
        <taxon>Pseudomonadota</taxon>
        <taxon>Alphaproteobacteria</taxon>
        <taxon>Rhodobacterales</taxon>
        <taxon>Paracoccaceae</taxon>
        <taxon>Fuscibacter</taxon>
    </lineage>
</organism>
<dbReference type="EMBL" id="JAESVP010000005">
    <property type="protein sequence ID" value="MBL4928803.1"/>
    <property type="molecule type" value="Genomic_DNA"/>
</dbReference>
<name>A0A8J7MRB4_9RHOB</name>
<evidence type="ECO:0000313" key="1">
    <source>
        <dbReference type="EMBL" id="MBL4928803.1"/>
    </source>
</evidence>
<protein>
    <submittedName>
        <fullName evidence="1">Uncharacterized protein</fullName>
    </submittedName>
</protein>
<sequence length="61" mass="6814">MVGDRRAAGLFDMKPTEFRKGVALGFFPEPKQVMGMDRWSFEELKAVADGKAARPQEGLEI</sequence>
<reference evidence="1" key="1">
    <citation type="submission" date="2021-01" db="EMBL/GenBank/DDBJ databases">
        <title>Genome seq and assembly of Tabrizicola sp. KVB23.</title>
        <authorList>
            <person name="Chhetri G."/>
        </authorList>
    </citation>
    <scope>NUCLEOTIDE SEQUENCE</scope>
    <source>
        <strain evidence="1">KVB23</strain>
    </source>
</reference>